<organism evidence="1 2">
    <name type="scientific">Fistulina hepatica ATCC 64428</name>
    <dbReference type="NCBI Taxonomy" id="1128425"/>
    <lineage>
        <taxon>Eukaryota</taxon>
        <taxon>Fungi</taxon>
        <taxon>Dikarya</taxon>
        <taxon>Basidiomycota</taxon>
        <taxon>Agaricomycotina</taxon>
        <taxon>Agaricomycetes</taxon>
        <taxon>Agaricomycetidae</taxon>
        <taxon>Agaricales</taxon>
        <taxon>Fistulinaceae</taxon>
        <taxon>Fistulina</taxon>
    </lineage>
</organism>
<proteinExistence type="predicted"/>
<keyword evidence="2" id="KW-1185">Reference proteome</keyword>
<dbReference type="AlphaFoldDB" id="A0A0D7AEP0"/>
<dbReference type="EMBL" id="KN881805">
    <property type="protein sequence ID" value="KIY48874.1"/>
    <property type="molecule type" value="Genomic_DNA"/>
</dbReference>
<gene>
    <name evidence="1" type="ORF">FISHEDRAFT_73208</name>
</gene>
<dbReference type="Proteomes" id="UP000054144">
    <property type="component" value="Unassembled WGS sequence"/>
</dbReference>
<sequence>MSPDADANFPVYARQSHPPWLSPRQCETTLVAISCGFRHSVRRSKNVDPFFDVQFWTNAVVPAEPEWYHDATSEHQYDGHNNQFGGNNGNHHLASDFPVLIPLLSTPSLMTDTTSDSHSPPAYGQSSARTVRKAREVRFTPAPTDRLGNLVHIAAALEAAEALLSMAGSRESVSSAAGASTRSSLKETKLFSYMRHKCDILLLTILEAVEALLFMAGSESRESASLYSSAATFPALGSVQSTQEVPRRHCIQHGPQSSPSLSHPSKKFVAFDAISSDDPGPSVVIVLFRWDPHLQPFQQPQSCSTDTYYFPNPCTMPRTFTDKTSHFRAFACISDRSQKWLHLWSWRSSTSTARCCRVNKDEGARLTLSRGQSCNARFDNTPTHASALKLESLINEDKNRKREMKFKEDKREREDREIQWVTANNTYADIGSGIIHGARDQGLQAVFATAYEP</sequence>
<evidence type="ECO:0000313" key="2">
    <source>
        <dbReference type="Proteomes" id="UP000054144"/>
    </source>
</evidence>
<reference evidence="1 2" key="1">
    <citation type="journal article" date="2015" name="Fungal Genet. Biol.">
        <title>Evolution of novel wood decay mechanisms in Agaricales revealed by the genome sequences of Fistulina hepatica and Cylindrobasidium torrendii.</title>
        <authorList>
            <person name="Floudas D."/>
            <person name="Held B.W."/>
            <person name="Riley R."/>
            <person name="Nagy L.G."/>
            <person name="Koehler G."/>
            <person name="Ransdell A.S."/>
            <person name="Younus H."/>
            <person name="Chow J."/>
            <person name="Chiniquy J."/>
            <person name="Lipzen A."/>
            <person name="Tritt A."/>
            <person name="Sun H."/>
            <person name="Haridas S."/>
            <person name="LaButti K."/>
            <person name="Ohm R.A."/>
            <person name="Kues U."/>
            <person name="Blanchette R.A."/>
            <person name="Grigoriev I.V."/>
            <person name="Minto R.E."/>
            <person name="Hibbett D.S."/>
        </authorList>
    </citation>
    <scope>NUCLEOTIDE SEQUENCE [LARGE SCALE GENOMIC DNA]</scope>
    <source>
        <strain evidence="1 2">ATCC 64428</strain>
    </source>
</reference>
<protein>
    <submittedName>
        <fullName evidence="1">Uncharacterized protein</fullName>
    </submittedName>
</protein>
<evidence type="ECO:0000313" key="1">
    <source>
        <dbReference type="EMBL" id="KIY48874.1"/>
    </source>
</evidence>
<accession>A0A0D7AEP0</accession>
<name>A0A0D7AEP0_9AGAR</name>